<organism evidence="1 2">
    <name type="scientific">Ruminiclostridium sufflavum DSM 19573</name>
    <dbReference type="NCBI Taxonomy" id="1121337"/>
    <lineage>
        <taxon>Bacteria</taxon>
        <taxon>Bacillati</taxon>
        <taxon>Bacillota</taxon>
        <taxon>Clostridia</taxon>
        <taxon>Eubacteriales</taxon>
        <taxon>Oscillospiraceae</taxon>
        <taxon>Ruminiclostridium</taxon>
    </lineage>
</organism>
<accession>A0A318XQ05</accession>
<name>A0A318XQ05_9FIRM</name>
<comment type="caution">
    <text evidence="1">The sequence shown here is derived from an EMBL/GenBank/DDBJ whole genome shotgun (WGS) entry which is preliminary data.</text>
</comment>
<sequence>MNIQSQLEELRKKKEEIVKDLKACITYTPNQEDDLLCLMEQYLKAEKEKRPRLLNQIRRCMDGEAYENPFEVYYCYSQDDISRLDQILNKFIDYIAVCRQEPFKTRQIVLKTVNELNNINSSCREHMIDTYRREKLIAFLEEAGRTVKCDGVKNIINEHRTW</sequence>
<dbReference type="Proteomes" id="UP000248132">
    <property type="component" value="Unassembled WGS sequence"/>
</dbReference>
<evidence type="ECO:0000313" key="2">
    <source>
        <dbReference type="Proteomes" id="UP000248132"/>
    </source>
</evidence>
<protein>
    <submittedName>
        <fullName evidence="1">Uncharacterized protein</fullName>
    </submittedName>
</protein>
<keyword evidence="2" id="KW-1185">Reference proteome</keyword>
<evidence type="ECO:0000313" key="1">
    <source>
        <dbReference type="EMBL" id="PYG89348.1"/>
    </source>
</evidence>
<dbReference type="EMBL" id="QKMR01000003">
    <property type="protein sequence ID" value="PYG89348.1"/>
    <property type="molecule type" value="Genomic_DNA"/>
</dbReference>
<reference evidence="1 2" key="1">
    <citation type="submission" date="2018-06" db="EMBL/GenBank/DDBJ databases">
        <title>Genomic Encyclopedia of Type Strains, Phase I: the one thousand microbial genomes (KMG-I) project.</title>
        <authorList>
            <person name="Kyrpides N."/>
        </authorList>
    </citation>
    <scope>NUCLEOTIDE SEQUENCE [LARGE SCALE GENOMIC DNA]</scope>
    <source>
        <strain evidence="1 2">DSM 19573</strain>
    </source>
</reference>
<dbReference type="AlphaFoldDB" id="A0A318XQ05"/>
<gene>
    <name evidence="1" type="ORF">LY28_00565</name>
</gene>
<proteinExistence type="predicted"/>